<sequence length="138" mass="16510">MRLEKCYFCSSTVYPGHGISFIRNDCKIFRFCRSKCHKNFKMKRNPRKMKWTKAFRKAAGKDLAIDSTFEFEKKRNVPVKYNRELWSNTVRAMKRIEEIKQKRQAQHIKNRLKPNKELVKEADKKEVQQNISLISQPG</sequence>
<keyword evidence="8" id="KW-1185">Reference proteome</keyword>
<dbReference type="Gene3D" id="2.30.170.20">
    <property type="entry name" value="Ribosomal protein L24e"/>
    <property type="match status" value="1"/>
</dbReference>
<dbReference type="AlphaFoldDB" id="A7SF53"/>
<dbReference type="InterPro" id="IPR023442">
    <property type="entry name" value="Ribosomal_eL24_CS"/>
</dbReference>
<dbReference type="OMA" id="TCYFCSG"/>
<dbReference type="PANTHER" id="PTHR10792:SF8">
    <property type="entry name" value="RIBOSOME BIOGENESIS PROTEIN RLP24-RELATED"/>
    <property type="match status" value="1"/>
</dbReference>
<dbReference type="InterPro" id="IPR056366">
    <property type="entry name" value="Ribosomal_eL24"/>
</dbReference>
<protein>
    <recommendedName>
        <fullName evidence="5">Probable ribosome biogenesis protein RLP24</fullName>
    </recommendedName>
</protein>
<dbReference type="eggNOG" id="KOG1723">
    <property type="taxonomic scope" value="Eukaryota"/>
</dbReference>
<dbReference type="FunFam" id="2.30.170.20:FF:000001">
    <property type="entry name" value="probable ribosome biogenesis protein RLP24"/>
    <property type="match status" value="1"/>
</dbReference>
<dbReference type="PhylomeDB" id="A7SF53"/>
<evidence type="ECO:0000256" key="1">
    <source>
        <dbReference type="ARBA" id="ARBA00004123"/>
    </source>
</evidence>
<dbReference type="InterPro" id="IPR000988">
    <property type="entry name" value="Ribosomal_eL24-rel_N"/>
</dbReference>
<evidence type="ECO:0000256" key="4">
    <source>
        <dbReference type="ARBA" id="ARBA00023242"/>
    </source>
</evidence>
<evidence type="ECO:0000313" key="7">
    <source>
        <dbReference type="EMBL" id="EDO37625.1"/>
    </source>
</evidence>
<dbReference type="GO" id="GO:0005730">
    <property type="term" value="C:nucleolus"/>
    <property type="evidence" value="ECO:0000318"/>
    <property type="project" value="GO_Central"/>
</dbReference>
<gene>
    <name evidence="7" type="ORF">NEMVEDRAFT_v1g116145</name>
</gene>
<dbReference type="Proteomes" id="UP000001593">
    <property type="component" value="Unassembled WGS sequence"/>
</dbReference>
<comment type="similarity">
    <text evidence="2">Belongs to the eukaryotic ribosomal protein eL24 family.</text>
</comment>
<dbReference type="GO" id="GO:0003735">
    <property type="term" value="F:structural constituent of ribosome"/>
    <property type="evidence" value="ECO:0007669"/>
    <property type="project" value="InterPro"/>
</dbReference>
<dbReference type="CDD" id="cd00472">
    <property type="entry name" value="Ribosomal_L24e_L24"/>
    <property type="match status" value="1"/>
</dbReference>
<dbReference type="PROSITE" id="PS01073">
    <property type="entry name" value="RIBOSOMAL_L24E"/>
    <property type="match status" value="1"/>
</dbReference>
<keyword evidence="3" id="KW-0690">Ribosome biogenesis</keyword>
<evidence type="ECO:0000256" key="5">
    <source>
        <dbReference type="ARBA" id="ARBA00039784"/>
    </source>
</evidence>
<reference evidence="7 8" key="1">
    <citation type="journal article" date="2007" name="Science">
        <title>Sea anemone genome reveals ancestral eumetazoan gene repertoire and genomic organization.</title>
        <authorList>
            <person name="Putnam N.H."/>
            <person name="Srivastava M."/>
            <person name="Hellsten U."/>
            <person name="Dirks B."/>
            <person name="Chapman J."/>
            <person name="Salamov A."/>
            <person name="Terry A."/>
            <person name="Shapiro H."/>
            <person name="Lindquist E."/>
            <person name="Kapitonov V.V."/>
            <person name="Jurka J."/>
            <person name="Genikhovich G."/>
            <person name="Grigoriev I.V."/>
            <person name="Lucas S.M."/>
            <person name="Steele R.E."/>
            <person name="Finnerty J.R."/>
            <person name="Technau U."/>
            <person name="Martindale M.Q."/>
            <person name="Rokhsar D.S."/>
        </authorList>
    </citation>
    <scope>NUCLEOTIDE SEQUENCE [LARGE SCALE GENOMIC DNA]</scope>
    <source>
        <strain evidence="8">CH2 X CH6</strain>
    </source>
</reference>
<dbReference type="STRING" id="45351.A7SF53"/>
<accession>A7SF53</accession>
<feature type="domain" description="TRASH" evidence="6">
    <location>
        <begin position="6"/>
        <end position="44"/>
    </location>
</feature>
<dbReference type="SUPFAM" id="SSF57716">
    <property type="entry name" value="Glucocorticoid receptor-like (DNA-binding domain)"/>
    <property type="match status" value="1"/>
</dbReference>
<dbReference type="HOGENOM" id="CLU_089419_2_2_1"/>
<evidence type="ECO:0000256" key="3">
    <source>
        <dbReference type="ARBA" id="ARBA00022517"/>
    </source>
</evidence>
<evidence type="ECO:0000256" key="2">
    <source>
        <dbReference type="ARBA" id="ARBA00005647"/>
    </source>
</evidence>
<dbReference type="SMART" id="SM00746">
    <property type="entry name" value="TRASH"/>
    <property type="match status" value="1"/>
</dbReference>
<organism evidence="7 8">
    <name type="scientific">Nematostella vectensis</name>
    <name type="common">Starlet sea anemone</name>
    <dbReference type="NCBI Taxonomy" id="45351"/>
    <lineage>
        <taxon>Eukaryota</taxon>
        <taxon>Metazoa</taxon>
        <taxon>Cnidaria</taxon>
        <taxon>Anthozoa</taxon>
        <taxon>Hexacorallia</taxon>
        <taxon>Actiniaria</taxon>
        <taxon>Edwardsiidae</taxon>
        <taxon>Nematostella</taxon>
    </lineage>
</organism>
<dbReference type="InParanoid" id="A7SF53"/>
<evidence type="ECO:0000259" key="6">
    <source>
        <dbReference type="SMART" id="SM00746"/>
    </source>
</evidence>
<dbReference type="EMBL" id="DS469642">
    <property type="protein sequence ID" value="EDO37625.1"/>
    <property type="molecule type" value="Genomic_DNA"/>
</dbReference>
<dbReference type="OrthoDB" id="10262490at2759"/>
<proteinExistence type="inferred from homology"/>
<dbReference type="Pfam" id="PF01246">
    <property type="entry name" value="Ribosomal_L24e"/>
    <property type="match status" value="1"/>
</dbReference>
<dbReference type="GO" id="GO:0042273">
    <property type="term" value="P:ribosomal large subunit biogenesis"/>
    <property type="evidence" value="ECO:0000318"/>
    <property type="project" value="GO_Central"/>
</dbReference>
<evidence type="ECO:0000313" key="8">
    <source>
        <dbReference type="Proteomes" id="UP000001593"/>
    </source>
</evidence>
<name>A7SF53_NEMVE</name>
<dbReference type="KEGG" id="nve:5509163"/>
<dbReference type="InterPro" id="IPR011017">
    <property type="entry name" value="TRASH_dom"/>
</dbReference>
<dbReference type="InterPro" id="IPR038630">
    <property type="entry name" value="L24e/L24_sf"/>
</dbReference>
<dbReference type="PANTHER" id="PTHR10792">
    <property type="entry name" value="60S RIBOSOMAL PROTEIN L24"/>
    <property type="match status" value="1"/>
</dbReference>
<keyword evidence="4" id="KW-0539">Nucleus</keyword>
<comment type="subcellular location">
    <subcellularLocation>
        <location evidence="1">Nucleus</location>
    </subcellularLocation>
</comment>